<dbReference type="EMBL" id="BARS01019420">
    <property type="protein sequence ID" value="GAF90708.1"/>
    <property type="molecule type" value="Genomic_DNA"/>
</dbReference>
<comment type="caution">
    <text evidence="1">The sequence shown here is derived from an EMBL/GenBank/DDBJ whole genome shotgun (WGS) entry which is preliminary data.</text>
</comment>
<organism evidence="1">
    <name type="scientific">marine sediment metagenome</name>
    <dbReference type="NCBI Taxonomy" id="412755"/>
    <lineage>
        <taxon>unclassified sequences</taxon>
        <taxon>metagenomes</taxon>
        <taxon>ecological metagenomes</taxon>
    </lineage>
</organism>
<dbReference type="AlphaFoldDB" id="X0TB05"/>
<reference evidence="1" key="1">
    <citation type="journal article" date="2014" name="Front. Microbiol.">
        <title>High frequency of phylogenetically diverse reductive dehalogenase-homologous genes in deep subseafloor sedimentary metagenomes.</title>
        <authorList>
            <person name="Kawai M."/>
            <person name="Futagami T."/>
            <person name="Toyoda A."/>
            <person name="Takaki Y."/>
            <person name="Nishi S."/>
            <person name="Hori S."/>
            <person name="Arai W."/>
            <person name="Tsubouchi T."/>
            <person name="Morono Y."/>
            <person name="Uchiyama I."/>
            <person name="Ito T."/>
            <person name="Fujiyama A."/>
            <person name="Inagaki F."/>
            <person name="Takami H."/>
        </authorList>
    </citation>
    <scope>NUCLEOTIDE SEQUENCE</scope>
    <source>
        <strain evidence="1">Expedition CK06-06</strain>
    </source>
</reference>
<proteinExistence type="predicted"/>
<accession>X0TB05</accession>
<name>X0TB05_9ZZZZ</name>
<sequence length="97" mass="10891">MKVCPYCIATKGLKGSDLIEGGEKDMGDEEVFAKHIEDEHNIPVRRKGETTNECMQRFKKAHPETNDPAVCKCPSCKFKRGDVREALVNNLKGLKVK</sequence>
<evidence type="ECO:0000313" key="1">
    <source>
        <dbReference type="EMBL" id="GAF90708.1"/>
    </source>
</evidence>
<protein>
    <submittedName>
        <fullName evidence="1">Uncharacterized protein</fullName>
    </submittedName>
</protein>
<gene>
    <name evidence="1" type="ORF">S01H1_31478</name>
</gene>